<dbReference type="Proteomes" id="UP000563524">
    <property type="component" value="Unassembled WGS sequence"/>
</dbReference>
<evidence type="ECO:0000256" key="1">
    <source>
        <dbReference type="ARBA" id="ARBA00003822"/>
    </source>
</evidence>
<evidence type="ECO:0000256" key="5">
    <source>
        <dbReference type="ARBA" id="ARBA00022975"/>
    </source>
</evidence>
<dbReference type="HAMAP" id="MF_00001">
    <property type="entry name" value="Asp_carb_tr"/>
    <property type="match status" value="1"/>
</dbReference>
<feature type="binding site" evidence="8">
    <location>
        <position position="55"/>
    </location>
    <ligand>
        <name>carbamoyl phosphate</name>
        <dbReference type="ChEBI" id="CHEBI:58228"/>
    </ligand>
</feature>
<dbReference type="Pfam" id="PF02729">
    <property type="entry name" value="OTCace_N"/>
    <property type="match status" value="1"/>
</dbReference>
<gene>
    <name evidence="8" type="primary">pyrB</name>
    <name evidence="11" type="ORF">GGQ59_001903</name>
</gene>
<dbReference type="InterPro" id="IPR006130">
    <property type="entry name" value="Asp/Orn_carbamoylTrfase"/>
</dbReference>
<dbReference type="GO" id="GO:0005829">
    <property type="term" value="C:cytosol"/>
    <property type="evidence" value="ECO:0007669"/>
    <property type="project" value="TreeGrafter"/>
</dbReference>
<organism evidence="11 12">
    <name type="scientific">Parvularcula dongshanensis</name>
    <dbReference type="NCBI Taxonomy" id="1173995"/>
    <lineage>
        <taxon>Bacteria</taxon>
        <taxon>Pseudomonadati</taxon>
        <taxon>Pseudomonadota</taxon>
        <taxon>Alphaproteobacteria</taxon>
        <taxon>Parvularculales</taxon>
        <taxon>Parvularculaceae</taxon>
        <taxon>Parvularcula</taxon>
    </lineage>
</organism>
<dbReference type="InterPro" id="IPR036901">
    <property type="entry name" value="Asp/Orn_carbamoylTrfase_sf"/>
</dbReference>
<dbReference type="PANTHER" id="PTHR45753:SF6">
    <property type="entry name" value="ASPARTATE CARBAMOYLTRANSFERASE"/>
    <property type="match status" value="1"/>
</dbReference>
<accession>A0A840I5D7</accession>
<dbReference type="SUPFAM" id="SSF53671">
    <property type="entry name" value="Aspartate/ornithine carbamoyltransferase"/>
    <property type="match status" value="1"/>
</dbReference>
<feature type="binding site" evidence="8">
    <location>
        <position position="270"/>
    </location>
    <ligand>
        <name>carbamoyl phosphate</name>
        <dbReference type="ChEBI" id="CHEBI:58228"/>
    </ligand>
</feature>
<dbReference type="PROSITE" id="PS00097">
    <property type="entry name" value="CARBAMOYLTRANSFERASE"/>
    <property type="match status" value="1"/>
</dbReference>
<dbReference type="GO" id="GO:0006207">
    <property type="term" value="P:'de novo' pyrimidine nucleobase biosynthetic process"/>
    <property type="evidence" value="ECO:0007669"/>
    <property type="project" value="InterPro"/>
</dbReference>
<evidence type="ECO:0000256" key="2">
    <source>
        <dbReference type="ARBA" id="ARBA00004852"/>
    </source>
</evidence>
<dbReference type="GO" id="GO:0016597">
    <property type="term" value="F:amino acid binding"/>
    <property type="evidence" value="ECO:0007669"/>
    <property type="project" value="InterPro"/>
</dbReference>
<evidence type="ECO:0000256" key="6">
    <source>
        <dbReference type="ARBA" id="ARBA00043884"/>
    </source>
</evidence>
<keyword evidence="4 8" id="KW-0808">Transferase</keyword>
<dbReference type="UniPathway" id="UPA00070">
    <property type="reaction ID" value="UER00116"/>
</dbReference>
<evidence type="ECO:0000259" key="10">
    <source>
        <dbReference type="Pfam" id="PF02729"/>
    </source>
</evidence>
<dbReference type="InterPro" id="IPR006131">
    <property type="entry name" value="Asp_carbamoyltransf_Asp/Orn-bd"/>
</dbReference>
<evidence type="ECO:0000256" key="4">
    <source>
        <dbReference type="ARBA" id="ARBA00022679"/>
    </source>
</evidence>
<dbReference type="Gene3D" id="3.40.50.1370">
    <property type="entry name" value="Aspartate/ornithine carbamoyltransferase"/>
    <property type="match status" value="2"/>
</dbReference>
<feature type="binding site" evidence="8">
    <location>
        <position position="104"/>
    </location>
    <ligand>
        <name>carbamoyl phosphate</name>
        <dbReference type="ChEBI" id="CHEBI:58228"/>
    </ligand>
</feature>
<protein>
    <recommendedName>
        <fullName evidence="8">Aspartate carbamoyltransferase</fullName>
        <ecNumber evidence="8">2.1.3.2</ecNumber>
    </recommendedName>
    <alternativeName>
        <fullName evidence="8">Aspartate transcarbamylase</fullName>
        <shortName evidence="8">ATCase</shortName>
    </alternativeName>
</protein>
<comment type="subunit">
    <text evidence="8">Heterododecamer (2C3:3R2) of six catalytic PyrB chains organized as two trimers (C3), and six regulatory PyrI chains organized as three dimers (R2).</text>
</comment>
<dbReference type="Pfam" id="PF00185">
    <property type="entry name" value="OTCace"/>
    <property type="match status" value="1"/>
</dbReference>
<dbReference type="GO" id="GO:0044205">
    <property type="term" value="P:'de novo' UMP biosynthetic process"/>
    <property type="evidence" value="ECO:0007669"/>
    <property type="project" value="UniProtKB-UniRule"/>
</dbReference>
<feature type="binding site" evidence="8">
    <location>
        <position position="54"/>
    </location>
    <ligand>
        <name>carbamoyl phosphate</name>
        <dbReference type="ChEBI" id="CHEBI:58228"/>
    </ligand>
</feature>
<evidence type="ECO:0000313" key="11">
    <source>
        <dbReference type="EMBL" id="MBB4659378.1"/>
    </source>
</evidence>
<dbReference type="InterPro" id="IPR006132">
    <property type="entry name" value="Asp/Orn_carbamoyltranf_P-bd"/>
</dbReference>
<dbReference type="PANTHER" id="PTHR45753">
    <property type="entry name" value="ORNITHINE CARBAMOYLTRANSFERASE, MITOCHONDRIAL"/>
    <property type="match status" value="1"/>
</dbReference>
<evidence type="ECO:0000256" key="8">
    <source>
        <dbReference type="HAMAP-Rule" id="MF_00001"/>
    </source>
</evidence>
<feature type="binding site" evidence="8">
    <location>
        <position position="137"/>
    </location>
    <ligand>
        <name>carbamoyl phosphate</name>
        <dbReference type="ChEBI" id="CHEBI:58228"/>
    </ligand>
</feature>
<dbReference type="RefSeq" id="WP_183817897.1">
    <property type="nucleotide sequence ID" value="NZ_JACHOB010000003.1"/>
</dbReference>
<feature type="binding site" evidence="8">
    <location>
        <position position="271"/>
    </location>
    <ligand>
        <name>carbamoyl phosphate</name>
        <dbReference type="ChEBI" id="CHEBI:58228"/>
    </ligand>
</feature>
<comment type="function">
    <text evidence="1">Reversibly catalyzes the transfer of the carbamoyl group from carbamoyl phosphate (CP) to the N(epsilon) atom of ornithine (ORN) to produce L-citrulline.</text>
</comment>
<feature type="binding site" evidence="8">
    <location>
        <position position="229"/>
    </location>
    <ligand>
        <name>L-aspartate</name>
        <dbReference type="ChEBI" id="CHEBI:29991"/>
    </ligand>
</feature>
<evidence type="ECO:0000256" key="7">
    <source>
        <dbReference type="ARBA" id="ARBA00048859"/>
    </source>
</evidence>
<comment type="pathway">
    <text evidence="2 8">Pyrimidine metabolism; UMP biosynthesis via de novo pathway; (S)-dihydroorotate from bicarbonate: step 2/3.</text>
</comment>
<dbReference type="PRINTS" id="PR00100">
    <property type="entry name" value="AOTCASE"/>
</dbReference>
<feature type="binding site" evidence="8">
    <location>
        <position position="175"/>
    </location>
    <ligand>
        <name>L-aspartate</name>
        <dbReference type="ChEBI" id="CHEBI:29991"/>
    </ligand>
</feature>
<dbReference type="GO" id="GO:0006520">
    <property type="term" value="P:amino acid metabolic process"/>
    <property type="evidence" value="ECO:0007669"/>
    <property type="project" value="InterPro"/>
</dbReference>
<comment type="function">
    <text evidence="6 8">Catalyzes the condensation of carbamoyl phosphate and aspartate to form carbamoyl aspartate and inorganic phosphate, the committed step in the de novo pyrimidine nucleotide biosynthesis pathway.</text>
</comment>
<comment type="similarity">
    <text evidence="3 8">Belongs to the aspartate/ornithine carbamoyltransferase superfamily. ATCase family.</text>
</comment>
<feature type="binding site" evidence="8">
    <location>
        <position position="140"/>
    </location>
    <ligand>
        <name>carbamoyl phosphate</name>
        <dbReference type="ChEBI" id="CHEBI:58228"/>
    </ligand>
</feature>
<dbReference type="PRINTS" id="PR00101">
    <property type="entry name" value="ATCASE"/>
</dbReference>
<evidence type="ECO:0000259" key="9">
    <source>
        <dbReference type="Pfam" id="PF00185"/>
    </source>
</evidence>
<comment type="catalytic activity">
    <reaction evidence="7 8">
        <text>carbamoyl phosphate + L-aspartate = N-carbamoyl-L-aspartate + phosphate + H(+)</text>
        <dbReference type="Rhea" id="RHEA:20013"/>
        <dbReference type="ChEBI" id="CHEBI:15378"/>
        <dbReference type="ChEBI" id="CHEBI:29991"/>
        <dbReference type="ChEBI" id="CHEBI:32814"/>
        <dbReference type="ChEBI" id="CHEBI:43474"/>
        <dbReference type="ChEBI" id="CHEBI:58228"/>
        <dbReference type="EC" id="2.1.3.2"/>
    </reaction>
</comment>
<keyword evidence="5 8" id="KW-0665">Pyrimidine biosynthesis</keyword>
<sequence length="312" mass="32994">MRHLTDLSRLDDAGLAALLDLSLDRRADLDEGRAVPPRLAGRLQFNLFYEDSTRTNLSFETAAMRLGAMVSVVPVAASSVHKGESLRDTVLTLCAQGADILVLRSGESGAVSTARDAADDAGFGTAIVNAGEGAFGHPTQALLDAATLMHATGRRAVDGLRGLTVAICGDVAHSRVAASTAPLFVRLGATVRLIGPPELLPTKPFLPEIAMTTDRSEGLDGADVVMPLRVQKERMPEDRYTGSADYHQDYGISWDALAAASPGAFVMHPGPMNRGVEIDSAVADDPDRSLILSQVRQGVATRMAVLETLKGR</sequence>
<dbReference type="EMBL" id="JACHOB010000003">
    <property type="protein sequence ID" value="MBB4659378.1"/>
    <property type="molecule type" value="Genomic_DNA"/>
</dbReference>
<dbReference type="EC" id="2.1.3.2" evidence="8"/>
<dbReference type="AlphaFoldDB" id="A0A840I5D7"/>
<evidence type="ECO:0000256" key="3">
    <source>
        <dbReference type="ARBA" id="ARBA00008896"/>
    </source>
</evidence>
<feature type="binding site" evidence="8">
    <location>
        <position position="82"/>
    </location>
    <ligand>
        <name>L-aspartate</name>
        <dbReference type="ChEBI" id="CHEBI:29991"/>
    </ligand>
</feature>
<feature type="domain" description="Aspartate/ornithine carbamoyltransferase Asp/Orn-binding" evidence="9">
    <location>
        <begin position="162"/>
        <end position="308"/>
    </location>
</feature>
<proteinExistence type="inferred from homology"/>
<name>A0A840I5D7_9PROT</name>
<dbReference type="NCBIfam" id="NF002032">
    <property type="entry name" value="PRK00856.1"/>
    <property type="match status" value="1"/>
</dbReference>
<keyword evidence="12" id="KW-1185">Reference proteome</keyword>
<comment type="caution">
    <text evidence="11">The sequence shown here is derived from an EMBL/GenBank/DDBJ whole genome shotgun (WGS) entry which is preliminary data.</text>
</comment>
<dbReference type="InterPro" id="IPR002082">
    <property type="entry name" value="Asp_carbamoyltransf"/>
</dbReference>
<reference evidence="11 12" key="1">
    <citation type="submission" date="2020-08" db="EMBL/GenBank/DDBJ databases">
        <title>Genomic Encyclopedia of Type Strains, Phase IV (KMG-IV): sequencing the most valuable type-strain genomes for metagenomic binning, comparative biology and taxonomic classification.</title>
        <authorList>
            <person name="Goeker M."/>
        </authorList>
    </citation>
    <scope>NUCLEOTIDE SEQUENCE [LARGE SCALE GENOMIC DNA]</scope>
    <source>
        <strain evidence="11 12">DSM 102850</strain>
    </source>
</reference>
<evidence type="ECO:0000313" key="12">
    <source>
        <dbReference type="Proteomes" id="UP000563524"/>
    </source>
</evidence>
<feature type="domain" description="Aspartate/ornithine carbamoyltransferase carbamoyl-P binding" evidence="10">
    <location>
        <begin position="2"/>
        <end position="149"/>
    </location>
</feature>
<dbReference type="GO" id="GO:0004070">
    <property type="term" value="F:aspartate carbamoyltransferase activity"/>
    <property type="evidence" value="ECO:0007669"/>
    <property type="project" value="UniProtKB-UniRule"/>
</dbReference>